<dbReference type="Proteomes" id="UP001055811">
    <property type="component" value="Linkage Group LG03"/>
</dbReference>
<reference evidence="2" key="1">
    <citation type="journal article" date="2022" name="Mol. Ecol. Resour.">
        <title>The genomes of chicory, endive, great burdock and yacon provide insights into Asteraceae palaeo-polyploidization history and plant inulin production.</title>
        <authorList>
            <person name="Fan W."/>
            <person name="Wang S."/>
            <person name="Wang H."/>
            <person name="Wang A."/>
            <person name="Jiang F."/>
            <person name="Liu H."/>
            <person name="Zhao H."/>
            <person name="Xu D."/>
            <person name="Zhang Y."/>
        </authorList>
    </citation>
    <scope>NUCLEOTIDE SEQUENCE [LARGE SCALE GENOMIC DNA]</scope>
    <source>
        <strain evidence="2">cv. Punajuju</strain>
    </source>
</reference>
<evidence type="ECO:0000313" key="1">
    <source>
        <dbReference type="EMBL" id="KAI3764282.1"/>
    </source>
</evidence>
<reference evidence="1 2" key="2">
    <citation type="journal article" date="2022" name="Mol. Ecol. Resour.">
        <title>The genomes of chicory, endive, great burdock and yacon provide insights into Asteraceae paleo-polyploidization history and plant inulin production.</title>
        <authorList>
            <person name="Fan W."/>
            <person name="Wang S."/>
            <person name="Wang H."/>
            <person name="Wang A."/>
            <person name="Jiang F."/>
            <person name="Liu H."/>
            <person name="Zhao H."/>
            <person name="Xu D."/>
            <person name="Zhang Y."/>
        </authorList>
    </citation>
    <scope>NUCLEOTIDE SEQUENCE [LARGE SCALE GENOMIC DNA]</scope>
    <source>
        <strain evidence="2">cv. Punajuju</strain>
        <tissue evidence="1">Leaves</tissue>
    </source>
</reference>
<keyword evidence="2" id="KW-1185">Reference proteome</keyword>
<organism evidence="1 2">
    <name type="scientific">Cichorium intybus</name>
    <name type="common">Chicory</name>
    <dbReference type="NCBI Taxonomy" id="13427"/>
    <lineage>
        <taxon>Eukaryota</taxon>
        <taxon>Viridiplantae</taxon>
        <taxon>Streptophyta</taxon>
        <taxon>Embryophyta</taxon>
        <taxon>Tracheophyta</taxon>
        <taxon>Spermatophyta</taxon>
        <taxon>Magnoliopsida</taxon>
        <taxon>eudicotyledons</taxon>
        <taxon>Gunneridae</taxon>
        <taxon>Pentapetalae</taxon>
        <taxon>asterids</taxon>
        <taxon>campanulids</taxon>
        <taxon>Asterales</taxon>
        <taxon>Asteraceae</taxon>
        <taxon>Cichorioideae</taxon>
        <taxon>Cichorieae</taxon>
        <taxon>Cichoriinae</taxon>
        <taxon>Cichorium</taxon>
    </lineage>
</organism>
<accession>A0ACB9EZJ8</accession>
<proteinExistence type="predicted"/>
<gene>
    <name evidence="1" type="ORF">L2E82_14289</name>
</gene>
<evidence type="ECO:0000313" key="2">
    <source>
        <dbReference type="Proteomes" id="UP001055811"/>
    </source>
</evidence>
<comment type="caution">
    <text evidence="1">The sequence shown here is derived from an EMBL/GenBank/DDBJ whole genome shotgun (WGS) entry which is preliminary data.</text>
</comment>
<sequence length="380" mass="43190">MERSDHVKGIRCQCSFHTLFTAIKRPRHHQTQISSTQHSTFTSTLNKKKKMVRQRTMFDQVSGWLTVYDDGFVDRTWTGPPQFKFMSDPVPPHNNFINGVATHDLFIRPDSDLRVRVYLPEVPNSGKLPIILHFHGGGFCISQADWFMYYNTYTRLAREAGAIVVSTYLRLAPEHRLPAAIDDAYSTLLWLRDLAKDKAHQPWLSSKGDFNRVFLIGDSSGGNIVHQVAKKAAQENLYPLRLAGAIPIHPGFLRSVKSKSELEKPESPFLTLDMLYKFLKLGLPKGSTRDHPITCPMGETLQGLDLPPYLLCVAEEDLVIDTEMEFYEQMKKGGKKIELLLSNGVGHSFYLNKMAIDVDPKTSQETHKLIQGISHFIRNH</sequence>
<protein>
    <submittedName>
        <fullName evidence="1">Uncharacterized protein</fullName>
    </submittedName>
</protein>
<dbReference type="EMBL" id="CM042011">
    <property type="protein sequence ID" value="KAI3764282.1"/>
    <property type="molecule type" value="Genomic_DNA"/>
</dbReference>
<name>A0ACB9EZJ8_CICIN</name>